<sequence length="161" mass="17432">MAAKIVQSGVYFIQNVASGTVLDLVGGSDTDGTKVTATTKRELCEQQVATQLWVIQLDDNERDSQPCHIESAASRTYLDLTNGTSDLICNGLKGRNDDPDNQWWLITRDSKRTAYVIFNTSTKTYVTLKDGKVASGTSVVGASGTGSATTDTNQLWHIVRA</sequence>
<evidence type="ECO:0000259" key="1">
    <source>
        <dbReference type="Pfam" id="PF14200"/>
    </source>
</evidence>
<protein>
    <submittedName>
        <fullName evidence="2">Ricin B lectin domain-containing protein</fullName>
    </submittedName>
</protein>
<dbReference type="EMBL" id="BPQB01000012">
    <property type="protein sequence ID" value="GJE89267.1"/>
    <property type="molecule type" value="Genomic_DNA"/>
</dbReference>
<organism evidence="2 3">
    <name type="scientific">Phanerochaete sordida</name>
    <dbReference type="NCBI Taxonomy" id="48140"/>
    <lineage>
        <taxon>Eukaryota</taxon>
        <taxon>Fungi</taxon>
        <taxon>Dikarya</taxon>
        <taxon>Basidiomycota</taxon>
        <taxon>Agaricomycotina</taxon>
        <taxon>Agaricomycetes</taxon>
        <taxon>Polyporales</taxon>
        <taxon>Phanerochaetaceae</taxon>
        <taxon>Phanerochaete</taxon>
    </lineage>
</organism>
<name>A0A9P3G738_9APHY</name>
<evidence type="ECO:0000313" key="3">
    <source>
        <dbReference type="Proteomes" id="UP000703269"/>
    </source>
</evidence>
<evidence type="ECO:0000313" key="2">
    <source>
        <dbReference type="EMBL" id="GJE89267.1"/>
    </source>
</evidence>
<dbReference type="Gene3D" id="2.80.10.50">
    <property type="match status" value="2"/>
</dbReference>
<dbReference type="AlphaFoldDB" id="A0A9P3G738"/>
<gene>
    <name evidence="2" type="ORF">PsYK624_053640</name>
</gene>
<reference evidence="2 3" key="1">
    <citation type="submission" date="2021-08" db="EMBL/GenBank/DDBJ databases">
        <title>Draft Genome Sequence of Phanerochaete sordida strain YK-624.</title>
        <authorList>
            <person name="Mori T."/>
            <person name="Dohra H."/>
            <person name="Suzuki T."/>
            <person name="Kawagishi H."/>
            <person name="Hirai H."/>
        </authorList>
    </citation>
    <scope>NUCLEOTIDE SEQUENCE [LARGE SCALE GENOMIC DNA]</scope>
    <source>
        <strain evidence="2 3">YK-624</strain>
    </source>
</reference>
<proteinExistence type="predicted"/>
<dbReference type="InterPro" id="IPR000772">
    <property type="entry name" value="Ricin_B_lectin"/>
</dbReference>
<feature type="domain" description="Ricin B lectin" evidence="1">
    <location>
        <begin position="50"/>
        <end position="140"/>
    </location>
</feature>
<keyword evidence="3" id="KW-1185">Reference proteome</keyword>
<dbReference type="Proteomes" id="UP000703269">
    <property type="component" value="Unassembled WGS sequence"/>
</dbReference>
<dbReference type="SUPFAM" id="SSF50370">
    <property type="entry name" value="Ricin B-like lectins"/>
    <property type="match status" value="1"/>
</dbReference>
<dbReference type="InterPro" id="IPR035992">
    <property type="entry name" value="Ricin_B-like_lectins"/>
</dbReference>
<dbReference type="OrthoDB" id="3249735at2759"/>
<dbReference type="Pfam" id="PF14200">
    <property type="entry name" value="RicinB_lectin_2"/>
    <property type="match status" value="1"/>
</dbReference>
<comment type="caution">
    <text evidence="2">The sequence shown here is derived from an EMBL/GenBank/DDBJ whole genome shotgun (WGS) entry which is preliminary data.</text>
</comment>
<accession>A0A9P3G738</accession>
<dbReference type="PROSITE" id="PS50231">
    <property type="entry name" value="RICIN_B_LECTIN"/>
    <property type="match status" value="1"/>
</dbReference>